<evidence type="ECO:0000256" key="2">
    <source>
        <dbReference type="SAM" id="MobiDB-lite"/>
    </source>
</evidence>
<dbReference type="eggNOG" id="COG2900">
    <property type="taxonomic scope" value="Bacteria"/>
</dbReference>
<keyword evidence="4" id="KW-1185">Reference proteome</keyword>
<gene>
    <name evidence="3" type="ORF">SAMN05216236_11920</name>
</gene>
<protein>
    <submittedName>
        <fullName evidence="3">Uncharacterized coiled-coil protein SlyX (Sensitive to lysis X)</fullName>
    </submittedName>
</protein>
<dbReference type="STRING" id="999627.SAMN05216236_11920"/>
<sequence length="99" mass="11108">MSPKRPIPRTPAPFKVIDLTLGDCMTGCNVGEKHTMQQLEEKVAHLIRAVDELSDIVTAQQAEIDRLTRRVEMLMRREGEREAQSGGGVVLGDERPPHY</sequence>
<feature type="coiled-coil region" evidence="1">
    <location>
        <begin position="36"/>
        <end position="77"/>
    </location>
</feature>
<feature type="region of interest" description="Disordered" evidence="2">
    <location>
        <begin position="78"/>
        <end position="99"/>
    </location>
</feature>
<organism evidence="3 4">
    <name type="scientific">Sedimentitalea nanhaiensis</name>
    <dbReference type="NCBI Taxonomy" id="999627"/>
    <lineage>
        <taxon>Bacteria</taxon>
        <taxon>Pseudomonadati</taxon>
        <taxon>Pseudomonadota</taxon>
        <taxon>Alphaproteobacteria</taxon>
        <taxon>Rhodobacterales</taxon>
        <taxon>Paracoccaceae</taxon>
        <taxon>Sedimentitalea</taxon>
    </lineage>
</organism>
<dbReference type="InterPro" id="IPR007236">
    <property type="entry name" value="SlyX"/>
</dbReference>
<evidence type="ECO:0000313" key="4">
    <source>
        <dbReference type="Proteomes" id="UP000182466"/>
    </source>
</evidence>
<evidence type="ECO:0000313" key="3">
    <source>
        <dbReference type="EMBL" id="SFU02070.1"/>
    </source>
</evidence>
<accession>A0A1I7CRI8</accession>
<reference evidence="3 4" key="1">
    <citation type="submission" date="2016-10" db="EMBL/GenBank/DDBJ databases">
        <authorList>
            <person name="de Groot N.N."/>
        </authorList>
    </citation>
    <scope>NUCLEOTIDE SEQUENCE [LARGE SCALE GENOMIC DNA]</scope>
    <source>
        <strain evidence="3 4">CGMCC 1.10959</strain>
    </source>
</reference>
<evidence type="ECO:0000256" key="1">
    <source>
        <dbReference type="SAM" id="Coils"/>
    </source>
</evidence>
<keyword evidence="1" id="KW-0175">Coiled coil</keyword>
<dbReference type="Proteomes" id="UP000182466">
    <property type="component" value="Unassembled WGS sequence"/>
</dbReference>
<proteinExistence type="predicted"/>
<name>A0A1I7CRI8_9RHOB</name>
<dbReference type="AlphaFoldDB" id="A0A1I7CRI8"/>
<dbReference type="EMBL" id="FPAW01000019">
    <property type="protein sequence ID" value="SFU02070.1"/>
    <property type="molecule type" value="Genomic_DNA"/>
</dbReference>
<dbReference type="Pfam" id="PF04102">
    <property type="entry name" value="SlyX"/>
    <property type="match status" value="1"/>
</dbReference>